<keyword evidence="1" id="KW-0472">Membrane</keyword>
<protein>
    <submittedName>
        <fullName evidence="2">Uncharacterized protein</fullName>
    </submittedName>
</protein>
<name>A0A5R8ZQR5_PSENT</name>
<feature type="transmembrane region" description="Helical" evidence="1">
    <location>
        <begin position="37"/>
        <end position="56"/>
    </location>
</feature>
<evidence type="ECO:0000313" key="2">
    <source>
        <dbReference type="EMBL" id="TLP68632.1"/>
    </source>
</evidence>
<dbReference type="AlphaFoldDB" id="A0A5R8ZQR5"/>
<reference evidence="2 3" key="1">
    <citation type="submission" date="2019-05" db="EMBL/GenBank/DDBJ databases">
        <authorList>
            <person name="Moore K."/>
            <person name="O'Neill P."/>
            <person name="Farbos A."/>
            <person name="Studholme D.J."/>
        </authorList>
    </citation>
    <scope>NUCLEOTIDE SEQUENCE [LARGE SCALE GENOMIC DNA]</scope>
    <source>
        <strain evidence="2 3">DSM 9128</strain>
    </source>
</reference>
<proteinExistence type="predicted"/>
<keyword evidence="1" id="KW-1133">Transmembrane helix</keyword>
<dbReference type="RefSeq" id="WP_138217004.1">
    <property type="nucleotide sequence ID" value="NZ_VASG01000012.1"/>
</dbReference>
<reference evidence="3" key="2">
    <citation type="submission" date="2019-06" db="EMBL/GenBank/DDBJ databases">
        <title>AzeR, a transcriptional regulator that responds to azelaic acid in Pseudomonas nitroreducens.</title>
        <authorList>
            <person name="Bez C."/>
            <person name="Javvadi S.G."/>
            <person name="Bertani I."/>
            <person name="Devescovi G."/>
            <person name="Studholme D.J."/>
            <person name="Geller A."/>
            <person name="Levy A."/>
            <person name="Venturi V."/>
        </authorList>
    </citation>
    <scope>NUCLEOTIDE SEQUENCE [LARGE SCALE GENOMIC DNA]</scope>
    <source>
        <strain evidence="3">DSM 9128</strain>
    </source>
</reference>
<feature type="transmembrane region" description="Helical" evidence="1">
    <location>
        <begin position="110"/>
        <end position="130"/>
    </location>
</feature>
<dbReference type="Proteomes" id="UP000307510">
    <property type="component" value="Unassembled WGS sequence"/>
</dbReference>
<gene>
    <name evidence="2" type="ORF">FEA48_29750</name>
</gene>
<sequence length="143" mass="15147">MRSVNLLVMFTVSVISALSGAFNLLNGVKHYPNSLPLTVLLVGLSLISFAYALLLLKPAEKGSPGQWLILLLYAISAVSGTTACGILGTLPYIMQSMALSLAPALNRLSLPFLACAFLAVVPYVLAIVYVRRQSAALRPDAGQ</sequence>
<comment type="caution">
    <text evidence="2">The sequence shown here is derived from an EMBL/GenBank/DDBJ whole genome shotgun (WGS) entry which is preliminary data.</text>
</comment>
<organism evidence="2 3">
    <name type="scientific">Pseudomonas nitroreducens</name>
    <dbReference type="NCBI Taxonomy" id="46680"/>
    <lineage>
        <taxon>Bacteria</taxon>
        <taxon>Pseudomonadati</taxon>
        <taxon>Pseudomonadota</taxon>
        <taxon>Gammaproteobacteria</taxon>
        <taxon>Pseudomonadales</taxon>
        <taxon>Pseudomonadaceae</taxon>
        <taxon>Pseudomonas</taxon>
    </lineage>
</organism>
<accession>A0A5R8ZQR5</accession>
<evidence type="ECO:0000313" key="3">
    <source>
        <dbReference type="Proteomes" id="UP000307510"/>
    </source>
</evidence>
<dbReference type="EMBL" id="VASG01000012">
    <property type="protein sequence ID" value="TLP68632.1"/>
    <property type="molecule type" value="Genomic_DNA"/>
</dbReference>
<evidence type="ECO:0000256" key="1">
    <source>
        <dbReference type="SAM" id="Phobius"/>
    </source>
</evidence>
<feature type="transmembrane region" description="Helical" evidence="1">
    <location>
        <begin position="68"/>
        <end position="90"/>
    </location>
</feature>
<keyword evidence="1" id="KW-0812">Transmembrane</keyword>